<protein>
    <submittedName>
        <fullName evidence="1">Uncharacterized protein</fullName>
    </submittedName>
</protein>
<dbReference type="Proteomes" id="UP000295832">
    <property type="component" value="Unassembled WGS sequence"/>
</dbReference>
<keyword evidence="2" id="KW-1185">Reference proteome</keyword>
<name>A0A4R8HB25_9FIRM</name>
<gene>
    <name evidence="1" type="ORF">C7959_103117</name>
</gene>
<organism evidence="1 2">
    <name type="scientific">Orenia marismortui</name>
    <dbReference type="NCBI Taxonomy" id="46469"/>
    <lineage>
        <taxon>Bacteria</taxon>
        <taxon>Bacillati</taxon>
        <taxon>Bacillota</taxon>
        <taxon>Clostridia</taxon>
        <taxon>Halanaerobiales</taxon>
        <taxon>Halobacteroidaceae</taxon>
        <taxon>Orenia</taxon>
    </lineage>
</organism>
<evidence type="ECO:0000313" key="1">
    <source>
        <dbReference type="EMBL" id="TDX53265.1"/>
    </source>
</evidence>
<accession>A0A4R8HB25</accession>
<comment type="caution">
    <text evidence="1">The sequence shown here is derived from an EMBL/GenBank/DDBJ whole genome shotgun (WGS) entry which is preliminary data.</text>
</comment>
<reference evidence="1 2" key="1">
    <citation type="submission" date="2019-03" db="EMBL/GenBank/DDBJ databases">
        <title>Subsurface microbial communities from deep shales in Ohio and West Virginia, USA.</title>
        <authorList>
            <person name="Wrighton K."/>
        </authorList>
    </citation>
    <scope>NUCLEOTIDE SEQUENCE [LARGE SCALE GENOMIC DNA]</scope>
    <source>
        <strain evidence="1 2">MSL 6dP</strain>
    </source>
</reference>
<evidence type="ECO:0000313" key="2">
    <source>
        <dbReference type="Proteomes" id="UP000295832"/>
    </source>
</evidence>
<dbReference type="AlphaFoldDB" id="A0A4R8HB25"/>
<proteinExistence type="predicted"/>
<dbReference type="EMBL" id="SOEG01000003">
    <property type="protein sequence ID" value="TDX53265.1"/>
    <property type="molecule type" value="Genomic_DNA"/>
</dbReference>
<sequence length="254" mass="28232">MNNPLRYTDPTGHISSDVFNYDNIFEGIWNEEVVKPVKAAFDKVTSFIPSSAETKASKTKGTKGNNTQVETLQTLLKDEGISLNGYKLNSKLPENLDKVNVVAVESMEITRKKAILLEGKFVHAQTQILKESKNNPLTITINKNNLQISYSEYGIKLSNNIGGRFLNPEMSFKISHDKNNGIVENNGINLSNLGYFNGVSTRNGNYVVLDSFTIGMRNDRILEAVSIYGGYRVGKFINNSIPGYYQSPGMGIVY</sequence>